<evidence type="ECO:0000256" key="5">
    <source>
        <dbReference type="ARBA" id="ARBA00022989"/>
    </source>
</evidence>
<dbReference type="InterPro" id="IPR007140">
    <property type="entry name" value="DUF350"/>
</dbReference>
<protein>
    <recommendedName>
        <fullName evidence="9">DUF350 domain-containing protein</fullName>
    </recommendedName>
</protein>
<dbReference type="GO" id="GO:0005886">
    <property type="term" value="C:plasma membrane"/>
    <property type="evidence" value="ECO:0007669"/>
    <property type="project" value="UniProtKB-SubCell"/>
</dbReference>
<keyword evidence="3" id="KW-1003">Cell membrane</keyword>
<gene>
    <name evidence="8" type="ORF">BECKMB1821G_GA0114241_100287</name>
</gene>
<feature type="transmembrane region" description="Helical" evidence="7">
    <location>
        <begin position="82"/>
        <end position="104"/>
    </location>
</feature>
<feature type="transmembrane region" description="Helical" evidence="7">
    <location>
        <begin position="156"/>
        <end position="178"/>
    </location>
</feature>
<comment type="subcellular location">
    <subcellularLocation>
        <location evidence="1">Cell membrane</location>
        <topology evidence="1">Multi-pass membrane protein</topology>
    </subcellularLocation>
</comment>
<name>A0A450X070_9GAMM</name>
<evidence type="ECO:0008006" key="9">
    <source>
        <dbReference type="Google" id="ProtNLM"/>
    </source>
</evidence>
<evidence type="ECO:0000256" key="2">
    <source>
        <dbReference type="ARBA" id="ARBA00005779"/>
    </source>
</evidence>
<organism evidence="8">
    <name type="scientific">Candidatus Kentrum sp. MB</name>
    <dbReference type="NCBI Taxonomy" id="2138164"/>
    <lineage>
        <taxon>Bacteria</taxon>
        <taxon>Pseudomonadati</taxon>
        <taxon>Pseudomonadota</taxon>
        <taxon>Gammaproteobacteria</taxon>
        <taxon>Candidatus Kentrum</taxon>
    </lineage>
</organism>
<feature type="transmembrane region" description="Helical" evidence="7">
    <location>
        <begin position="306"/>
        <end position="327"/>
    </location>
</feature>
<dbReference type="PANTHER" id="PTHR40043:SF1">
    <property type="entry name" value="UPF0719 INNER MEMBRANE PROTEIN YJFL"/>
    <property type="match status" value="1"/>
</dbReference>
<evidence type="ECO:0000256" key="4">
    <source>
        <dbReference type="ARBA" id="ARBA00022692"/>
    </source>
</evidence>
<reference evidence="8" key="1">
    <citation type="submission" date="2019-02" db="EMBL/GenBank/DDBJ databases">
        <authorList>
            <person name="Gruber-Vodicka R. H."/>
            <person name="Seah K. B. B."/>
        </authorList>
    </citation>
    <scope>NUCLEOTIDE SEQUENCE</scope>
    <source>
        <strain evidence="8">BECK_BZ197</strain>
    </source>
</reference>
<evidence type="ECO:0000256" key="1">
    <source>
        <dbReference type="ARBA" id="ARBA00004651"/>
    </source>
</evidence>
<feature type="transmembrane region" description="Helical" evidence="7">
    <location>
        <begin position="45"/>
        <end position="70"/>
    </location>
</feature>
<evidence type="ECO:0000313" key="8">
    <source>
        <dbReference type="EMBL" id="VFK22633.1"/>
    </source>
</evidence>
<dbReference type="Pfam" id="PF03994">
    <property type="entry name" value="DUF350"/>
    <property type="match status" value="2"/>
</dbReference>
<dbReference type="AlphaFoldDB" id="A0A450X070"/>
<evidence type="ECO:0000256" key="3">
    <source>
        <dbReference type="ARBA" id="ARBA00022475"/>
    </source>
</evidence>
<sequence>MNHLFLEPSNSPLTFLSANPQLSSQSQMETSLMSYVMLHDASFEYYAIDLVIVLVILAGLRFFSGMVANISLREVLSVDDNAAVGISLTGAVIGVAIMLMGAVAGDAGGTPGEEALLMFGYGVVGIVLMWVTSRLFDHLSMPNIPIHNLIQKGNVAAAMVDAGNLIATAIIVRAVMSWVDGSTYMGIAVVLAGYVVAQAILYLATRYRTAVFARRHPGKSLQQEIAGGNMALAVRFAGHRIGVGLAVTAASGIVIYMLDNVWFSLLVWSGVALVMFLAQTLVSIVARLVLLPGINVGEEVGKQRNVAIGALEAAIYIAIGLVFVGLFG</sequence>
<evidence type="ECO:0000256" key="7">
    <source>
        <dbReference type="SAM" id="Phobius"/>
    </source>
</evidence>
<feature type="transmembrane region" description="Helical" evidence="7">
    <location>
        <begin position="116"/>
        <end position="136"/>
    </location>
</feature>
<dbReference type="PANTHER" id="PTHR40043">
    <property type="entry name" value="UPF0719 INNER MEMBRANE PROTEIN YJFL"/>
    <property type="match status" value="1"/>
</dbReference>
<evidence type="ECO:0000256" key="6">
    <source>
        <dbReference type="ARBA" id="ARBA00023136"/>
    </source>
</evidence>
<dbReference type="EMBL" id="CAADFO010000002">
    <property type="protein sequence ID" value="VFK22633.1"/>
    <property type="molecule type" value="Genomic_DNA"/>
</dbReference>
<feature type="transmembrane region" description="Helical" evidence="7">
    <location>
        <begin position="184"/>
        <end position="205"/>
    </location>
</feature>
<feature type="transmembrane region" description="Helical" evidence="7">
    <location>
        <begin position="270"/>
        <end position="294"/>
    </location>
</feature>
<proteinExistence type="inferred from homology"/>
<keyword evidence="6 7" id="KW-0472">Membrane</keyword>
<feature type="transmembrane region" description="Helical" evidence="7">
    <location>
        <begin position="241"/>
        <end position="258"/>
    </location>
</feature>
<accession>A0A450X070</accession>
<keyword evidence="5 7" id="KW-1133">Transmembrane helix</keyword>
<keyword evidence="4 7" id="KW-0812">Transmembrane</keyword>
<comment type="similarity">
    <text evidence="2">Belongs to the UPF0719 family.</text>
</comment>